<evidence type="ECO:0000256" key="11">
    <source>
        <dbReference type="ARBA" id="ARBA00024535"/>
    </source>
</evidence>
<keyword evidence="8 13" id="KW-0378">Hydrolase</keyword>
<dbReference type="GO" id="GO:0103117">
    <property type="term" value="F:UDP-3-O-acyl-N-acetylglucosamine deacetylase activity"/>
    <property type="evidence" value="ECO:0007669"/>
    <property type="project" value="UniProtKB-UniRule"/>
</dbReference>
<evidence type="ECO:0000256" key="7">
    <source>
        <dbReference type="ARBA" id="ARBA00022723"/>
    </source>
</evidence>
<comment type="pathway">
    <text evidence="3">Glycolipid biosynthesis; lipid IV(A) biosynthesis; lipid IV(A) from (3R)-3-hydroxytetradecanoyl-[acyl-carrier-protein] and UDP-N-acetyl-alpha-D-glucosamine: step 2/6.</text>
</comment>
<dbReference type="PANTHER" id="PTHR33694:SF1">
    <property type="entry name" value="UDP-3-O-ACYL-N-ACETYLGLUCOSAMINE DEACETYLASE 1, MITOCHONDRIAL-RELATED"/>
    <property type="match status" value="1"/>
</dbReference>
<evidence type="ECO:0000256" key="1">
    <source>
        <dbReference type="ARBA" id="ARBA00001947"/>
    </source>
</evidence>
<comment type="catalytic activity">
    <reaction evidence="11">
        <text>a UDP-3-O-[(3R)-3-hydroxyacyl]-N-acetyl-alpha-D-glucosamine + H2O = a UDP-3-O-[(3R)-3-hydroxyacyl]-alpha-D-glucosamine + acetate</text>
        <dbReference type="Rhea" id="RHEA:67816"/>
        <dbReference type="ChEBI" id="CHEBI:15377"/>
        <dbReference type="ChEBI" id="CHEBI:30089"/>
        <dbReference type="ChEBI" id="CHEBI:137740"/>
        <dbReference type="ChEBI" id="CHEBI:173225"/>
        <dbReference type="EC" id="3.5.1.108"/>
    </reaction>
</comment>
<keyword evidence="7" id="KW-0479">Metal-binding</keyword>
<dbReference type="AlphaFoldDB" id="A0A5C6AQF4"/>
<dbReference type="GO" id="GO:0009245">
    <property type="term" value="P:lipid A biosynthetic process"/>
    <property type="evidence" value="ECO:0007669"/>
    <property type="project" value="UniProtKB-UniRule"/>
</dbReference>
<gene>
    <name evidence="13" type="primary">lpxC</name>
    <name evidence="13" type="ORF">Pla100_15240</name>
</gene>
<keyword evidence="6" id="KW-0441">Lipid A biosynthesis</keyword>
<keyword evidence="5" id="KW-0444">Lipid biosynthesis</keyword>
<comment type="function">
    <text evidence="2">Catalyzes the hydrolysis of UDP-3-O-myristoyl-N-acetylglucosamine to form UDP-3-O-myristoylglucosamine and acetate, the committed step in lipid A biosynthesis.</text>
</comment>
<evidence type="ECO:0000256" key="9">
    <source>
        <dbReference type="ARBA" id="ARBA00022833"/>
    </source>
</evidence>
<evidence type="ECO:0000256" key="8">
    <source>
        <dbReference type="ARBA" id="ARBA00022801"/>
    </source>
</evidence>
<dbReference type="InterPro" id="IPR011334">
    <property type="entry name" value="UDP-acyl_GlcNac_deAcase_C"/>
</dbReference>
<keyword evidence="14" id="KW-1185">Reference proteome</keyword>
<evidence type="ECO:0000256" key="10">
    <source>
        <dbReference type="ARBA" id="ARBA00023098"/>
    </source>
</evidence>
<dbReference type="PANTHER" id="PTHR33694">
    <property type="entry name" value="UDP-3-O-ACYL-N-ACETYLGLUCOSAMINE DEACETYLASE 1, MITOCHONDRIAL-RELATED"/>
    <property type="match status" value="1"/>
</dbReference>
<dbReference type="InterPro" id="IPR004463">
    <property type="entry name" value="UDP-acyl_GlcNac_deAcase"/>
</dbReference>
<dbReference type="Pfam" id="PF03331">
    <property type="entry name" value="LpxC"/>
    <property type="match status" value="1"/>
</dbReference>
<evidence type="ECO:0000256" key="12">
    <source>
        <dbReference type="NCBIfam" id="TIGR00325"/>
    </source>
</evidence>
<dbReference type="SUPFAM" id="SSF54211">
    <property type="entry name" value="Ribosomal protein S5 domain 2-like"/>
    <property type="match status" value="2"/>
</dbReference>
<dbReference type="Gene3D" id="3.30.230.20">
    <property type="entry name" value="lpxc deacetylase, domain 1"/>
    <property type="match status" value="1"/>
</dbReference>
<reference evidence="13 14" key="1">
    <citation type="submission" date="2019-02" db="EMBL/GenBank/DDBJ databases">
        <title>Deep-cultivation of Planctomycetes and their phenomic and genomic characterization uncovers novel biology.</title>
        <authorList>
            <person name="Wiegand S."/>
            <person name="Jogler M."/>
            <person name="Boedeker C."/>
            <person name="Pinto D."/>
            <person name="Vollmers J."/>
            <person name="Rivas-Marin E."/>
            <person name="Kohn T."/>
            <person name="Peeters S.H."/>
            <person name="Heuer A."/>
            <person name="Rast P."/>
            <person name="Oberbeckmann S."/>
            <person name="Bunk B."/>
            <person name="Jeske O."/>
            <person name="Meyerdierks A."/>
            <person name="Storesund J.E."/>
            <person name="Kallscheuer N."/>
            <person name="Luecker S."/>
            <person name="Lage O.M."/>
            <person name="Pohl T."/>
            <person name="Merkel B.J."/>
            <person name="Hornburger P."/>
            <person name="Mueller R.-W."/>
            <person name="Bruemmer F."/>
            <person name="Labrenz M."/>
            <person name="Spormann A.M."/>
            <person name="Op Den Camp H."/>
            <person name="Overmann J."/>
            <person name="Amann R."/>
            <person name="Jetten M.S.M."/>
            <person name="Mascher T."/>
            <person name="Medema M.H."/>
            <person name="Devos D.P."/>
            <person name="Kaster A.-K."/>
            <person name="Ovreas L."/>
            <person name="Rohde M."/>
            <person name="Galperin M.Y."/>
            <person name="Jogler C."/>
        </authorList>
    </citation>
    <scope>NUCLEOTIDE SEQUENCE [LARGE SCALE GENOMIC DNA]</scope>
    <source>
        <strain evidence="13 14">Pla100</strain>
    </source>
</reference>
<dbReference type="EMBL" id="SJPM01000002">
    <property type="protein sequence ID" value="TWU01788.1"/>
    <property type="molecule type" value="Genomic_DNA"/>
</dbReference>
<dbReference type="GO" id="GO:0016020">
    <property type="term" value="C:membrane"/>
    <property type="evidence" value="ECO:0007669"/>
    <property type="project" value="GOC"/>
</dbReference>
<evidence type="ECO:0000256" key="4">
    <source>
        <dbReference type="ARBA" id="ARBA00012745"/>
    </source>
</evidence>
<evidence type="ECO:0000313" key="14">
    <source>
        <dbReference type="Proteomes" id="UP000316213"/>
    </source>
</evidence>
<name>A0A5C6AQF4_9BACT</name>
<proteinExistence type="predicted"/>
<organism evidence="13 14">
    <name type="scientific">Neorhodopirellula pilleata</name>
    <dbReference type="NCBI Taxonomy" id="2714738"/>
    <lineage>
        <taxon>Bacteria</taxon>
        <taxon>Pseudomonadati</taxon>
        <taxon>Planctomycetota</taxon>
        <taxon>Planctomycetia</taxon>
        <taxon>Pirellulales</taxon>
        <taxon>Pirellulaceae</taxon>
        <taxon>Neorhodopirellula</taxon>
    </lineage>
</organism>
<dbReference type="InterPro" id="IPR020568">
    <property type="entry name" value="Ribosomal_Su5_D2-typ_SF"/>
</dbReference>
<comment type="caution">
    <text evidence="13">The sequence shown here is derived from an EMBL/GenBank/DDBJ whole genome shotgun (WGS) entry which is preliminary data.</text>
</comment>
<evidence type="ECO:0000256" key="2">
    <source>
        <dbReference type="ARBA" id="ARBA00002923"/>
    </source>
</evidence>
<dbReference type="NCBIfam" id="TIGR00325">
    <property type="entry name" value="lpxC"/>
    <property type="match status" value="1"/>
</dbReference>
<protein>
    <recommendedName>
        <fullName evidence="4 12">UDP-3-O-acyl-N-acetylglucosamine deacetylase</fullName>
        <ecNumber evidence="4 12">3.5.1.108</ecNumber>
    </recommendedName>
</protein>
<dbReference type="Proteomes" id="UP000316213">
    <property type="component" value="Unassembled WGS sequence"/>
</dbReference>
<keyword evidence="10" id="KW-0443">Lipid metabolism</keyword>
<dbReference type="RefSeq" id="WP_146577020.1">
    <property type="nucleotide sequence ID" value="NZ_SJPM01000002.1"/>
</dbReference>
<dbReference type="GO" id="GO:0046872">
    <property type="term" value="F:metal ion binding"/>
    <property type="evidence" value="ECO:0007669"/>
    <property type="project" value="UniProtKB-KW"/>
</dbReference>
<evidence type="ECO:0000313" key="13">
    <source>
        <dbReference type="EMBL" id="TWU01788.1"/>
    </source>
</evidence>
<dbReference type="Gene3D" id="3.30.1700.10">
    <property type="entry name" value="lpxc deacetylase, domain 2"/>
    <property type="match status" value="1"/>
</dbReference>
<evidence type="ECO:0000256" key="5">
    <source>
        <dbReference type="ARBA" id="ARBA00022516"/>
    </source>
</evidence>
<evidence type="ECO:0000256" key="6">
    <source>
        <dbReference type="ARBA" id="ARBA00022556"/>
    </source>
</evidence>
<sequence>MIGYRNEHTIAASCEVSGRGYWSGQDVCIRFHPAPISTGVVFVRTDLEGRPECPARSEFTDSVQFRTNLVRGAARFEMVEHLMAALAGLEIDNCLIETDACEMPGLDGSCDAFVRCLQSAGLVIQAASKPRLVITEAIRVEADGAFVEALPSPDGCLRFSYSLDYGQDSCIRPQSFEINCSPRSFVRQVAPARTFVTLDQAEQLRASGVARHVTNQELLVIGHDGVVDNEYRFRNECARHKTLDLIGDLSLAGLDLVGQFHSHRGGHRLNGMLASGLASLANANHYKKTFQSTRKAA</sequence>
<dbReference type="OrthoDB" id="9772788at2"/>
<keyword evidence="9" id="KW-0862">Zinc</keyword>
<comment type="cofactor">
    <cofactor evidence="1">
        <name>Zn(2+)</name>
        <dbReference type="ChEBI" id="CHEBI:29105"/>
    </cofactor>
</comment>
<dbReference type="UniPathway" id="UPA00359">
    <property type="reaction ID" value="UER00478"/>
</dbReference>
<dbReference type="InterPro" id="IPR015870">
    <property type="entry name" value="UDP-acyl_N-AcGlcN_deAcase_N"/>
</dbReference>
<dbReference type="EC" id="3.5.1.108" evidence="4 12"/>
<evidence type="ECO:0000256" key="3">
    <source>
        <dbReference type="ARBA" id="ARBA00005002"/>
    </source>
</evidence>
<accession>A0A5C6AQF4</accession>